<sequence length="511" mass="54275" precursor="true">MNRQQSIYSIVISTLICSCSLHSVMAGVNYLDPAGGWRYTYDGTFNPGVTDGAAGTGDDNFIGDFGPAGFGGKDFSINPVGEDVDALDGTWYHSQGDKWDGTAPGDTLSDPTVSANPAVSLTGKQGTSPGGAGVFTEGSTDYIRIQDAGNPEPHGWIQGLSDPNLTYPTEPSPPNDPINTNRRVYFGHDMTQEGPMDELVLTNTGLTVSFRTRIPVSGPLDDLYLETDGDDPDTDPDVIPWFQDSPNGRGAIMSNGRGILNFSQNSPTNEDTQVGFSLVTSTDVSTFCDAATGSLCTGTGSGGLIMNNLNGNAPSNAIDSENGGTLNILEIADNELNEWNEFWITMENNGALPGNIEVKVYMNGSLTPSTFQVTLAANNNSVYADEDSPFLEFGVSDNAGWGSFDMDFLSYQIGVIAPLAAPVENADFDGDGDVDGRDFLIWQRNFNTGTTMAQGDANGDSMVNGADLAIWQNQYGTSPLTATFAAVPEPSALLLGLVAAMSCVNQRRRRR</sequence>
<protein>
    <recommendedName>
        <fullName evidence="4">PEP-CTERM protein-sorting domain-containing protein</fullName>
    </recommendedName>
</protein>
<feature type="signal peptide" evidence="1">
    <location>
        <begin position="1"/>
        <end position="26"/>
    </location>
</feature>
<dbReference type="Proteomes" id="UP000323917">
    <property type="component" value="Chromosome"/>
</dbReference>
<evidence type="ECO:0000256" key="1">
    <source>
        <dbReference type="SAM" id="SignalP"/>
    </source>
</evidence>
<organism evidence="2 3">
    <name type="scientific">Bythopirellula goksoeyrii</name>
    <dbReference type="NCBI Taxonomy" id="1400387"/>
    <lineage>
        <taxon>Bacteria</taxon>
        <taxon>Pseudomonadati</taxon>
        <taxon>Planctomycetota</taxon>
        <taxon>Planctomycetia</taxon>
        <taxon>Pirellulales</taxon>
        <taxon>Lacipirellulaceae</taxon>
        <taxon>Bythopirellula</taxon>
    </lineage>
</organism>
<accession>A0A5B9Q8H7</accession>
<gene>
    <name evidence="2" type="ORF">Pr1d_04670</name>
</gene>
<keyword evidence="3" id="KW-1185">Reference proteome</keyword>
<dbReference type="EMBL" id="CP042913">
    <property type="protein sequence ID" value="QEG33206.1"/>
    <property type="molecule type" value="Genomic_DNA"/>
</dbReference>
<dbReference type="PROSITE" id="PS51257">
    <property type="entry name" value="PROKAR_LIPOPROTEIN"/>
    <property type="match status" value="1"/>
</dbReference>
<dbReference type="GO" id="GO:0004553">
    <property type="term" value="F:hydrolase activity, hydrolyzing O-glycosyl compounds"/>
    <property type="evidence" value="ECO:0007669"/>
    <property type="project" value="InterPro"/>
</dbReference>
<reference evidence="2 3" key="1">
    <citation type="submission" date="2019-08" db="EMBL/GenBank/DDBJ databases">
        <title>Deep-cultivation of Planctomycetes and their phenomic and genomic characterization uncovers novel biology.</title>
        <authorList>
            <person name="Wiegand S."/>
            <person name="Jogler M."/>
            <person name="Boedeker C."/>
            <person name="Pinto D."/>
            <person name="Vollmers J."/>
            <person name="Rivas-Marin E."/>
            <person name="Kohn T."/>
            <person name="Peeters S.H."/>
            <person name="Heuer A."/>
            <person name="Rast P."/>
            <person name="Oberbeckmann S."/>
            <person name="Bunk B."/>
            <person name="Jeske O."/>
            <person name="Meyerdierks A."/>
            <person name="Storesund J.E."/>
            <person name="Kallscheuer N."/>
            <person name="Luecker S."/>
            <person name="Lage O.M."/>
            <person name="Pohl T."/>
            <person name="Merkel B.J."/>
            <person name="Hornburger P."/>
            <person name="Mueller R.-W."/>
            <person name="Bruemmer F."/>
            <person name="Labrenz M."/>
            <person name="Spormann A.M."/>
            <person name="Op den Camp H."/>
            <person name="Overmann J."/>
            <person name="Amann R."/>
            <person name="Jetten M.S.M."/>
            <person name="Mascher T."/>
            <person name="Medema M.H."/>
            <person name="Devos D.P."/>
            <person name="Kaster A.-K."/>
            <person name="Ovreas L."/>
            <person name="Rohde M."/>
            <person name="Galperin M.Y."/>
            <person name="Jogler C."/>
        </authorList>
    </citation>
    <scope>NUCLEOTIDE SEQUENCE [LARGE SCALE GENOMIC DNA]</scope>
    <source>
        <strain evidence="2 3">Pr1d</strain>
    </source>
</reference>
<dbReference type="Pfam" id="PF00404">
    <property type="entry name" value="Dockerin_1"/>
    <property type="match status" value="1"/>
</dbReference>
<evidence type="ECO:0000313" key="2">
    <source>
        <dbReference type="EMBL" id="QEG33206.1"/>
    </source>
</evidence>
<dbReference type="AlphaFoldDB" id="A0A5B9Q8H7"/>
<evidence type="ECO:0000313" key="3">
    <source>
        <dbReference type="Proteomes" id="UP000323917"/>
    </source>
</evidence>
<proteinExistence type="predicted"/>
<keyword evidence="1" id="KW-0732">Signal</keyword>
<feature type="chain" id="PRO_5023090322" description="PEP-CTERM protein-sorting domain-containing protein" evidence="1">
    <location>
        <begin position="27"/>
        <end position="511"/>
    </location>
</feature>
<dbReference type="PROSITE" id="PS00018">
    <property type="entry name" value="EF_HAND_1"/>
    <property type="match status" value="1"/>
</dbReference>
<dbReference type="GO" id="GO:0000272">
    <property type="term" value="P:polysaccharide catabolic process"/>
    <property type="evidence" value="ECO:0007669"/>
    <property type="project" value="InterPro"/>
</dbReference>
<dbReference type="InterPro" id="IPR002105">
    <property type="entry name" value="Dockerin_1_rpt"/>
</dbReference>
<evidence type="ECO:0008006" key="4">
    <source>
        <dbReference type="Google" id="ProtNLM"/>
    </source>
</evidence>
<dbReference type="KEGG" id="bgok:Pr1d_04670"/>
<name>A0A5B9Q8H7_9BACT</name>
<dbReference type="InterPro" id="IPR018247">
    <property type="entry name" value="EF_Hand_1_Ca_BS"/>
</dbReference>